<protein>
    <recommendedName>
        <fullName evidence="2">histidine kinase</fullName>
        <ecNumber evidence="2">2.7.13.3</ecNumber>
    </recommendedName>
</protein>
<feature type="modified residue" description="4-aspartylphosphate" evidence="6">
    <location>
        <position position="1030"/>
    </location>
</feature>
<dbReference type="Gene3D" id="3.30.450.40">
    <property type="match status" value="1"/>
</dbReference>
<dbReference type="InterPro" id="IPR036097">
    <property type="entry name" value="HisK_dim/P_sf"/>
</dbReference>
<feature type="compositionally biased region" description="Polar residues" evidence="7">
    <location>
        <begin position="946"/>
        <end position="955"/>
    </location>
</feature>
<dbReference type="InterPro" id="IPR003661">
    <property type="entry name" value="HisK_dim/P_dom"/>
</dbReference>
<dbReference type="InParanoid" id="A0A074Y5A5"/>
<dbReference type="InterPro" id="IPR001789">
    <property type="entry name" value="Sig_transdc_resp-reg_receiver"/>
</dbReference>
<evidence type="ECO:0000256" key="2">
    <source>
        <dbReference type="ARBA" id="ARBA00012438"/>
    </source>
</evidence>
<dbReference type="InterPro" id="IPR036890">
    <property type="entry name" value="HATPase_C_sf"/>
</dbReference>
<evidence type="ECO:0000256" key="3">
    <source>
        <dbReference type="ARBA" id="ARBA00022553"/>
    </source>
</evidence>
<sequence length="1100" mass="122640">MRTSDDNIDSGSQGRMASFDDALAAFAQFICLRLAVNRCLVSCFDRNRQYVLAEATPTLSLETPMSDDQKEELWLGSGVRHRNSMLCERTLELAEKKHDTEHDGVVVLPDIARDDWYKSRASHISLPSDVQFYAGTAIRSPHGPVIGVVSVFDDNPRHTMSDADKTFLRHMSNTIMSHLEMVRSTEEHRRTSQMVIGLGSFVEGKDHVDQELHSKEVGASKDIEHQSMPPKPPGAATSRAPEMTHSEENPPLPTEHVAKKADEAPSFENLQAQMLSTDVKSTFNRAARIIKDAIDVEGVVFLDASVGSFGALVQSVPAVEDDMMSYFSRTAASHKQCNILGSAGHDIPGFSMTEGFLHSLLTRYAQGRIFNIDPKEPTLQMTNPKTPGEGENFGQQVEPKEEQHSDDETREQVRQQRQDDLAELRRTFPHARSLAFIPMWDDHRMRWFCGGIIWTNRAIRLLHKDSELSFLRAFGMSIMSEVAKLDTAMADRAKSDLLNSISHELRSPLHGILGSIECLESSALDAMQHGLVETIDTCGRTLLDTIDHLLDFSKINNFTRNKAKRQNNTFTREEDMLSLDSLIHVPTITEEAFETVFAGYSSLASLGVDSGAGQSMHTELAVSHDVKLIVDIEARDHESWVLCTEGGAWKRLVMNLTGNSLKYTKDGFIYVKLTSQELPRNSEGLKSSRITLTVKDTGRGISQEYLQNQLFRPFAQEDPLHPGTGLGLSMVRHIVSNLGGEISVESELNKGTEIRVQVIMLDLSASIDANEKAREMVEAAKKLRGLRVAFIDPPISCDGETSAQRLLRRALDKQCWGWFKIDFTTVSEVGEVGDAAVVLTTCRKLPEIKEQLVKLNRPVIVLCESNARIRQVYAEGAILRRTVTTDFIAQPLGPRKLARAFIACKDRKPSNLEEIILHRETELSTLPVHEVKDDHDKKMSGIHDSVPSQAKQSQSKTKDESKASTEHETGPKALRLLLVDDNKINLQLLVRYCKSKKHDYVTAEDGVEAVEAFSTNQQDVTTRFNFICMDISMPRMDGLEATRRIRSVEQKNGLEASKIIALTGLASAEAQQEAFSSGVDQFMTKPVRLKELGEVLAGRK</sequence>
<feature type="compositionally biased region" description="Basic and acidic residues" evidence="7">
    <location>
        <begin position="956"/>
        <end position="969"/>
    </location>
</feature>
<evidence type="ECO:0000259" key="8">
    <source>
        <dbReference type="PROSITE" id="PS50109"/>
    </source>
</evidence>
<accession>A0A074Y5A5</accession>
<dbReference type="InterPro" id="IPR003594">
    <property type="entry name" value="HATPase_dom"/>
</dbReference>
<dbReference type="SMART" id="SM00388">
    <property type="entry name" value="HisKA"/>
    <property type="match status" value="1"/>
</dbReference>
<reference evidence="10 11" key="1">
    <citation type="journal article" date="2014" name="BMC Genomics">
        <title>Genome sequencing of four Aureobasidium pullulans varieties: biotechnological potential, stress tolerance, and description of new species.</title>
        <authorList>
            <person name="Gostin Ar C."/>
            <person name="Ohm R.A."/>
            <person name="Kogej T."/>
            <person name="Sonjak S."/>
            <person name="Turk M."/>
            <person name="Zajc J."/>
            <person name="Zalar P."/>
            <person name="Grube M."/>
            <person name="Sun H."/>
            <person name="Han J."/>
            <person name="Sharma A."/>
            <person name="Chiniquy J."/>
            <person name="Ngan C.Y."/>
            <person name="Lipzen A."/>
            <person name="Barry K."/>
            <person name="Grigoriev I.V."/>
            <person name="Gunde-Cimerman N."/>
        </authorList>
    </citation>
    <scope>NUCLEOTIDE SEQUENCE [LARGE SCALE GENOMIC DNA]</scope>
    <source>
        <strain evidence="10 11">EXF-2481</strain>
    </source>
</reference>
<keyword evidence="11" id="KW-1185">Reference proteome</keyword>
<dbReference type="SUPFAM" id="SSF55874">
    <property type="entry name" value="ATPase domain of HSP90 chaperone/DNA topoisomerase II/histidine kinase"/>
    <property type="match status" value="1"/>
</dbReference>
<dbReference type="InterPro" id="IPR029016">
    <property type="entry name" value="GAF-like_dom_sf"/>
</dbReference>
<dbReference type="Proteomes" id="UP000030641">
    <property type="component" value="Unassembled WGS sequence"/>
</dbReference>
<dbReference type="PROSITE" id="PS50110">
    <property type="entry name" value="RESPONSE_REGULATORY"/>
    <property type="match status" value="1"/>
</dbReference>
<dbReference type="Gene3D" id="1.10.287.130">
    <property type="match status" value="1"/>
</dbReference>
<keyword evidence="5" id="KW-0418">Kinase</keyword>
<dbReference type="PANTHER" id="PTHR43047:SF72">
    <property type="entry name" value="OSMOSENSING HISTIDINE PROTEIN KINASE SLN1"/>
    <property type="match status" value="1"/>
</dbReference>
<dbReference type="Pfam" id="PF00512">
    <property type="entry name" value="HisKA"/>
    <property type="match status" value="1"/>
</dbReference>
<dbReference type="InterPro" id="IPR011006">
    <property type="entry name" value="CheY-like_superfamily"/>
</dbReference>
<evidence type="ECO:0000259" key="9">
    <source>
        <dbReference type="PROSITE" id="PS50110"/>
    </source>
</evidence>
<dbReference type="SMART" id="SM00387">
    <property type="entry name" value="HATPase_c"/>
    <property type="match status" value="1"/>
</dbReference>
<dbReference type="AlphaFoldDB" id="A0A074Y5A5"/>
<dbReference type="GeneID" id="25364516"/>
<dbReference type="SMART" id="SM00448">
    <property type="entry name" value="REC"/>
    <property type="match status" value="1"/>
</dbReference>
<dbReference type="EC" id="2.7.13.3" evidence="2"/>
<keyword evidence="3 6" id="KW-0597">Phosphoprotein</keyword>
<organism evidence="10 11">
    <name type="scientific">Aureobasidium subglaciale (strain EXF-2481)</name>
    <name type="common">Aureobasidium pullulans var. subglaciale</name>
    <dbReference type="NCBI Taxonomy" id="1043005"/>
    <lineage>
        <taxon>Eukaryota</taxon>
        <taxon>Fungi</taxon>
        <taxon>Dikarya</taxon>
        <taxon>Ascomycota</taxon>
        <taxon>Pezizomycotina</taxon>
        <taxon>Dothideomycetes</taxon>
        <taxon>Dothideomycetidae</taxon>
        <taxon>Dothideales</taxon>
        <taxon>Saccotheciaceae</taxon>
        <taxon>Aureobasidium</taxon>
    </lineage>
</organism>
<dbReference type="PRINTS" id="PR00344">
    <property type="entry name" value="BCTRLSENSOR"/>
</dbReference>
<evidence type="ECO:0000313" key="10">
    <source>
        <dbReference type="EMBL" id="KEQ92905.1"/>
    </source>
</evidence>
<evidence type="ECO:0000313" key="11">
    <source>
        <dbReference type="Proteomes" id="UP000030641"/>
    </source>
</evidence>
<dbReference type="InterPro" id="IPR004358">
    <property type="entry name" value="Sig_transdc_His_kin-like_C"/>
</dbReference>
<dbReference type="Pfam" id="PF00072">
    <property type="entry name" value="Response_reg"/>
    <property type="match status" value="1"/>
</dbReference>
<dbReference type="STRING" id="1043005.A0A074Y5A5"/>
<dbReference type="SUPFAM" id="SSF52172">
    <property type="entry name" value="CheY-like"/>
    <property type="match status" value="1"/>
</dbReference>
<dbReference type="GO" id="GO:0000155">
    <property type="term" value="F:phosphorelay sensor kinase activity"/>
    <property type="evidence" value="ECO:0007669"/>
    <property type="project" value="InterPro"/>
</dbReference>
<dbReference type="RefSeq" id="XP_013341332.1">
    <property type="nucleotide sequence ID" value="XM_013485878.1"/>
</dbReference>
<evidence type="ECO:0000256" key="7">
    <source>
        <dbReference type="SAM" id="MobiDB-lite"/>
    </source>
</evidence>
<dbReference type="CDD" id="cd00082">
    <property type="entry name" value="HisKA"/>
    <property type="match status" value="1"/>
</dbReference>
<dbReference type="EMBL" id="KL584768">
    <property type="protein sequence ID" value="KEQ92905.1"/>
    <property type="molecule type" value="Genomic_DNA"/>
</dbReference>
<dbReference type="CDD" id="cd17546">
    <property type="entry name" value="REC_hyHK_CKI1_RcsC-like"/>
    <property type="match status" value="1"/>
</dbReference>
<dbReference type="HOGENOM" id="CLU_002763_0_0_1"/>
<dbReference type="Gene3D" id="3.40.50.2300">
    <property type="match status" value="1"/>
</dbReference>
<dbReference type="OrthoDB" id="60033at2759"/>
<evidence type="ECO:0000256" key="4">
    <source>
        <dbReference type="ARBA" id="ARBA00022679"/>
    </source>
</evidence>
<feature type="domain" description="Histidine kinase" evidence="8">
    <location>
        <begin position="500"/>
        <end position="762"/>
    </location>
</feature>
<evidence type="ECO:0000256" key="5">
    <source>
        <dbReference type="ARBA" id="ARBA00022777"/>
    </source>
</evidence>
<feature type="compositionally biased region" description="Basic and acidic residues" evidence="7">
    <location>
        <begin position="398"/>
        <end position="418"/>
    </location>
</feature>
<dbReference type="Pfam" id="PF02518">
    <property type="entry name" value="HATPase_c"/>
    <property type="match status" value="1"/>
</dbReference>
<dbReference type="SUPFAM" id="SSF55781">
    <property type="entry name" value="GAF domain-like"/>
    <property type="match status" value="1"/>
</dbReference>
<gene>
    <name evidence="10" type="ORF">AUEXF2481DRAFT_31770</name>
</gene>
<feature type="region of interest" description="Disordered" evidence="7">
    <location>
        <begin position="218"/>
        <end position="254"/>
    </location>
</feature>
<dbReference type="InterPro" id="IPR005467">
    <property type="entry name" value="His_kinase_dom"/>
</dbReference>
<dbReference type="Gene3D" id="3.30.565.10">
    <property type="entry name" value="Histidine kinase-like ATPase, C-terminal domain"/>
    <property type="match status" value="1"/>
</dbReference>
<keyword evidence="4" id="KW-0808">Transferase</keyword>
<feature type="region of interest" description="Disordered" evidence="7">
    <location>
        <begin position="934"/>
        <end position="969"/>
    </location>
</feature>
<evidence type="ECO:0000256" key="6">
    <source>
        <dbReference type="PROSITE-ProRule" id="PRU00169"/>
    </source>
</evidence>
<dbReference type="PANTHER" id="PTHR43047">
    <property type="entry name" value="TWO-COMPONENT HISTIDINE PROTEIN KINASE"/>
    <property type="match status" value="1"/>
</dbReference>
<dbReference type="SUPFAM" id="SSF47384">
    <property type="entry name" value="Homodimeric domain of signal transducing histidine kinase"/>
    <property type="match status" value="1"/>
</dbReference>
<dbReference type="OMA" id="HRQCIVA"/>
<dbReference type="FunFam" id="1.10.287.130:FF:000023">
    <property type="entry name" value="Sensor histidine kinase/response regulator, putative"/>
    <property type="match status" value="1"/>
</dbReference>
<comment type="catalytic activity">
    <reaction evidence="1">
        <text>ATP + protein L-histidine = ADP + protein N-phospho-L-histidine.</text>
        <dbReference type="EC" id="2.7.13.3"/>
    </reaction>
</comment>
<dbReference type="GO" id="GO:0005886">
    <property type="term" value="C:plasma membrane"/>
    <property type="evidence" value="ECO:0007669"/>
    <property type="project" value="TreeGrafter"/>
</dbReference>
<dbReference type="PROSITE" id="PS50109">
    <property type="entry name" value="HIS_KIN"/>
    <property type="match status" value="1"/>
</dbReference>
<name>A0A074Y5A5_AURSE</name>
<dbReference type="GO" id="GO:0009927">
    <property type="term" value="F:histidine phosphotransfer kinase activity"/>
    <property type="evidence" value="ECO:0007669"/>
    <property type="project" value="TreeGrafter"/>
</dbReference>
<proteinExistence type="predicted"/>
<feature type="domain" description="Response regulatory" evidence="9">
    <location>
        <begin position="975"/>
        <end position="1100"/>
    </location>
</feature>
<feature type="region of interest" description="Disordered" evidence="7">
    <location>
        <begin position="375"/>
        <end position="418"/>
    </location>
</feature>
<evidence type="ECO:0000256" key="1">
    <source>
        <dbReference type="ARBA" id="ARBA00000085"/>
    </source>
</evidence>